<dbReference type="OrthoDB" id="6137820at2759"/>
<organism evidence="2 3">
    <name type="scientific">Mytilus coruscus</name>
    <name type="common">Sea mussel</name>
    <dbReference type="NCBI Taxonomy" id="42192"/>
    <lineage>
        <taxon>Eukaryota</taxon>
        <taxon>Metazoa</taxon>
        <taxon>Spiralia</taxon>
        <taxon>Lophotrochozoa</taxon>
        <taxon>Mollusca</taxon>
        <taxon>Bivalvia</taxon>
        <taxon>Autobranchia</taxon>
        <taxon>Pteriomorphia</taxon>
        <taxon>Mytilida</taxon>
        <taxon>Mytiloidea</taxon>
        <taxon>Mytilidae</taxon>
        <taxon>Mytilinae</taxon>
        <taxon>Mytilus</taxon>
    </lineage>
</organism>
<reference evidence="2 3" key="1">
    <citation type="submission" date="2020-06" db="EMBL/GenBank/DDBJ databases">
        <authorList>
            <person name="Li R."/>
            <person name="Bekaert M."/>
        </authorList>
    </citation>
    <scope>NUCLEOTIDE SEQUENCE [LARGE SCALE GENOMIC DNA]</scope>
    <source>
        <strain evidence="3">wild</strain>
    </source>
</reference>
<evidence type="ECO:0000313" key="2">
    <source>
        <dbReference type="EMBL" id="CAC5422681.1"/>
    </source>
</evidence>
<dbReference type="EMBL" id="CACVKT020009675">
    <property type="protein sequence ID" value="CAC5422681.1"/>
    <property type="molecule type" value="Genomic_DNA"/>
</dbReference>
<dbReference type="AlphaFoldDB" id="A0A6J8EU45"/>
<dbReference type="Proteomes" id="UP000507470">
    <property type="component" value="Unassembled WGS sequence"/>
</dbReference>
<evidence type="ECO:0000259" key="1">
    <source>
        <dbReference type="Pfam" id="PF20266"/>
    </source>
</evidence>
<feature type="domain" description="Mab-21-like HhH/H2TH-like" evidence="1">
    <location>
        <begin position="362"/>
        <end position="442"/>
    </location>
</feature>
<sequence length="764" mass="89415">MDTNHSNQENYDKEHMYGIRKITYWEKYAVKRFPYRGKRKYTPLVYQSDDGGIFISNDVFGLTIQQFERIYKDCVYSRKTQENWILNLKYPGKASNEYLEYLNNCTDCNKEYLSWADSIDNHLVKHLIRTVGTEIDIRKRQLLFILHDKICSANDYDLTQISSGSLAEGLDLPGSDVDLMFVDEIVNVTQIERNIKHQIQRTELFMETDTDHPGFARLRLIAAGEGGTNFLSNECFVSTQTGLYLSTINFLNQMKRRNRTDLDLHGPCLSNESQFIDVAYCLRSRYLPYNAMPWILRYRRQWPPNLIIDRIIDYGCLLVPIGPKTLPDCNLLWRLSFSVAEKQLIHSFNFTQLLCYGLLKLTLKRIVNTNEDVKDLLCSYYLKTALFWVSEEVDIETFQLPKLFICFLCLNKLMSWVKNCYCPNYFIPEHNMFLGKINQHNNTLLLIVLNSIKYRGISGLMQNLFQSKTCNIRSCPPFNENSEQLDFLFYRIAQPMLYADLGKSSIANVKIIHKVLRLIKSLQNSESSTFNIDVCKYHYATISQYAAQLLPPPKTIKKNYHIRTSYHRHLQDGISRDAVTGWLLYASFYYVTEQYNVTLRLTEYVLSKCSPDMVVLRRPFYSEADMDNYRHYVHYSMTLNAKMKTAVVDNVLYLPHSSLIPKELQLEVEDTDFKMSPIIMSHCLRFLCYHHIGDTFNRQQVLRHLYLPRYMSSDVFYNSFAVFGVCYEISGDKDAALHYYDEALKYNDGTSNSAEKRKSRLLNI</sequence>
<accession>A0A6J8EU45</accession>
<dbReference type="Pfam" id="PF20266">
    <property type="entry name" value="Mab-21_C"/>
    <property type="match status" value="1"/>
</dbReference>
<dbReference type="PANTHER" id="PTHR10656:SF69">
    <property type="entry name" value="MAB-21-LIKE HHH_H2TH-LIKE DOMAIN-CONTAINING PROTEIN"/>
    <property type="match status" value="1"/>
</dbReference>
<dbReference type="InterPro" id="IPR024810">
    <property type="entry name" value="MAB21L/cGLR"/>
</dbReference>
<dbReference type="SMART" id="SM01265">
    <property type="entry name" value="Mab-21"/>
    <property type="match status" value="1"/>
</dbReference>
<gene>
    <name evidence="2" type="ORF">MCOR_54717</name>
</gene>
<evidence type="ECO:0000313" key="3">
    <source>
        <dbReference type="Proteomes" id="UP000507470"/>
    </source>
</evidence>
<keyword evidence="3" id="KW-1185">Reference proteome</keyword>
<name>A0A6J8EU45_MYTCO</name>
<proteinExistence type="predicted"/>
<protein>
    <recommendedName>
        <fullName evidence="1">Mab-21-like HhH/H2TH-like domain-containing protein</fullName>
    </recommendedName>
</protein>
<dbReference type="PANTHER" id="PTHR10656">
    <property type="entry name" value="CELL FATE DETERMINING PROTEIN MAB21-RELATED"/>
    <property type="match status" value="1"/>
</dbReference>
<dbReference type="InterPro" id="IPR046906">
    <property type="entry name" value="Mab-21_HhH/H2TH-like"/>
</dbReference>
<dbReference type="Gene3D" id="1.10.1410.40">
    <property type="match status" value="1"/>
</dbReference>